<dbReference type="AlphaFoldDB" id="A0A8E2I790"/>
<keyword evidence="4" id="KW-1185">Reference proteome</keyword>
<evidence type="ECO:0000256" key="2">
    <source>
        <dbReference type="SAM" id="SignalP"/>
    </source>
</evidence>
<reference evidence="3 4" key="1">
    <citation type="submission" date="2017-01" db="EMBL/GenBank/DDBJ databases">
        <title>Draft genome sequence of Bacillus oleronius.</title>
        <authorList>
            <person name="Allam M."/>
        </authorList>
    </citation>
    <scope>NUCLEOTIDE SEQUENCE [LARGE SCALE GENOMIC DNA]</scope>
    <source>
        <strain evidence="3 4">DSM 9356</strain>
    </source>
</reference>
<dbReference type="Proteomes" id="UP000189761">
    <property type="component" value="Unassembled WGS sequence"/>
</dbReference>
<dbReference type="PROSITE" id="PS51257">
    <property type="entry name" value="PROKAR_LIPOPROTEIN"/>
    <property type="match status" value="1"/>
</dbReference>
<accession>A0A8E2I790</accession>
<gene>
    <name evidence="3" type="ORF">BWZ43_12765</name>
</gene>
<keyword evidence="2" id="KW-0732">Signal</keyword>
<dbReference type="EMBL" id="MTLA01000142">
    <property type="protein sequence ID" value="OOP68006.1"/>
    <property type="molecule type" value="Genomic_DNA"/>
</dbReference>
<comment type="caution">
    <text evidence="3">The sequence shown here is derived from an EMBL/GenBank/DDBJ whole genome shotgun (WGS) entry which is preliminary data.</text>
</comment>
<feature type="signal peptide" evidence="2">
    <location>
        <begin position="1"/>
        <end position="19"/>
    </location>
</feature>
<proteinExistence type="predicted"/>
<dbReference type="Pfam" id="PF16781">
    <property type="entry name" value="DUF5068"/>
    <property type="match status" value="1"/>
</dbReference>
<feature type="chain" id="PRO_5038560300" evidence="2">
    <location>
        <begin position="20"/>
        <end position="417"/>
    </location>
</feature>
<dbReference type="InterPro" id="IPR031888">
    <property type="entry name" value="DUF5068"/>
</dbReference>
<organism evidence="3 4">
    <name type="scientific">Heyndrickxia oleronia</name>
    <dbReference type="NCBI Taxonomy" id="38875"/>
    <lineage>
        <taxon>Bacteria</taxon>
        <taxon>Bacillati</taxon>
        <taxon>Bacillota</taxon>
        <taxon>Bacilli</taxon>
        <taxon>Bacillales</taxon>
        <taxon>Bacillaceae</taxon>
        <taxon>Heyndrickxia</taxon>
    </lineage>
</organism>
<sequence>MGKKVILSLAIISSMLLFAACGSSEKASKEKETKPKTTEIKSDIQKKEKESVDKEEEPKDSGEILNPAIAEETEGSVEVVYTNNQPNFSHEMDGFKVKVEEYQIVKVTDMNPDVTIPFKDQTDGYVVTAKVTLENNTGKPMYYTNFHRIQLTDQYDYVSSNWKSFVPEDLQINTIKKEKDEVSLFAAGEKVTGLLNFLFTNEQFETMKTVKPKYIIEGGVADNDQFKGSFRGDSPAYDFIYSGEQKKAIATQPKFYQDRLTMDNMADKKMIFEKTGINKTLQLGDVKVTLEGVQYTDITPTAASKERFRNFNESGIVALTVKLNIDNQSNQPVSIWNIGSKLRIDKNRATVFSQGMVEPSNPKEIKAGEKGEKLHVFLFNKDEFGIFKKFDLEFGPFYGEDGKGLFKDKTVTFTLPR</sequence>
<feature type="region of interest" description="Disordered" evidence="1">
    <location>
        <begin position="24"/>
        <end position="61"/>
    </location>
</feature>
<feature type="compositionally biased region" description="Basic and acidic residues" evidence="1">
    <location>
        <begin position="26"/>
        <end position="61"/>
    </location>
</feature>
<evidence type="ECO:0000256" key="1">
    <source>
        <dbReference type="SAM" id="MobiDB-lite"/>
    </source>
</evidence>
<evidence type="ECO:0000313" key="4">
    <source>
        <dbReference type="Proteomes" id="UP000189761"/>
    </source>
</evidence>
<dbReference type="RefSeq" id="WP_078110329.1">
    <property type="nucleotide sequence ID" value="NZ_CP065424.1"/>
</dbReference>
<protein>
    <submittedName>
        <fullName evidence="3">DUF5068 domain-containing protein</fullName>
    </submittedName>
</protein>
<name>A0A8E2I790_9BACI</name>
<evidence type="ECO:0000313" key="3">
    <source>
        <dbReference type="EMBL" id="OOP68006.1"/>
    </source>
</evidence>
<dbReference type="Gene3D" id="2.60.40.4170">
    <property type="match status" value="1"/>
</dbReference>